<name>A0A4Q9NES6_9APHY</name>
<reference evidence="1 2" key="1">
    <citation type="submission" date="2019-01" db="EMBL/GenBank/DDBJ databases">
        <title>Draft genome sequences of three monokaryotic isolates of the white-rot basidiomycete fungus Dichomitus squalens.</title>
        <authorList>
            <consortium name="DOE Joint Genome Institute"/>
            <person name="Lopez S.C."/>
            <person name="Andreopoulos B."/>
            <person name="Pangilinan J."/>
            <person name="Lipzen A."/>
            <person name="Riley R."/>
            <person name="Ahrendt S."/>
            <person name="Ng V."/>
            <person name="Barry K."/>
            <person name="Daum C."/>
            <person name="Grigoriev I.V."/>
            <person name="Hilden K.S."/>
            <person name="Makela M.R."/>
            <person name="de Vries R.P."/>
        </authorList>
    </citation>
    <scope>NUCLEOTIDE SEQUENCE [LARGE SCALE GENOMIC DNA]</scope>
    <source>
        <strain evidence="1 2">CBS 464.89</strain>
    </source>
</reference>
<dbReference type="AlphaFoldDB" id="A0A4Q9NES6"/>
<accession>A0A4Q9NES6</accession>
<proteinExistence type="predicted"/>
<organism evidence="1 2">
    <name type="scientific">Dichomitus squalens</name>
    <dbReference type="NCBI Taxonomy" id="114155"/>
    <lineage>
        <taxon>Eukaryota</taxon>
        <taxon>Fungi</taxon>
        <taxon>Dikarya</taxon>
        <taxon>Basidiomycota</taxon>
        <taxon>Agaricomycotina</taxon>
        <taxon>Agaricomycetes</taxon>
        <taxon>Polyporales</taxon>
        <taxon>Polyporaceae</taxon>
        <taxon>Dichomitus</taxon>
    </lineage>
</organism>
<gene>
    <name evidence="1" type="ORF">BD310DRAFT_814903</name>
</gene>
<protein>
    <submittedName>
        <fullName evidence="1">Small secreted protein</fullName>
    </submittedName>
</protein>
<evidence type="ECO:0000313" key="2">
    <source>
        <dbReference type="Proteomes" id="UP000292082"/>
    </source>
</evidence>
<dbReference type="EMBL" id="ML145103">
    <property type="protein sequence ID" value="TBU60671.1"/>
    <property type="molecule type" value="Genomic_DNA"/>
</dbReference>
<sequence length="164" mass="16695">MALTSLFYGLLLTAITSAGAARATDITQVNAIVGVNGNSTVECWTLTTDISITSSASVEQLGSIDSASYSYFPGPDPFDSGTHTAPNLQYFFIIGGGGTITFPADPSETLSVKPGQLYIAVDSASTSDLGHHTVINGGSLVLQLPFSGGTIPSHTATSGQCASS</sequence>
<keyword evidence="2" id="KW-1185">Reference proteome</keyword>
<evidence type="ECO:0000313" key="1">
    <source>
        <dbReference type="EMBL" id="TBU60671.1"/>
    </source>
</evidence>
<dbReference type="Proteomes" id="UP000292082">
    <property type="component" value="Unassembled WGS sequence"/>
</dbReference>